<keyword evidence="3 5" id="KW-0418">Kinase</keyword>
<reference evidence="8 9" key="2">
    <citation type="submission" date="2016-12" db="EMBL/GenBank/DDBJ databases">
        <title>Draft Genome Sequence of Cystobacter ferrugineus Strain Cbfe23.</title>
        <authorList>
            <person name="Akbar S."/>
            <person name="Dowd S.E."/>
            <person name="Stevens D.C."/>
        </authorList>
    </citation>
    <scope>NUCLEOTIDE SEQUENCE [LARGE SCALE GENOMIC DNA]</scope>
    <source>
        <strain evidence="8 9">Cbfe23</strain>
    </source>
</reference>
<dbReference type="PROSITE" id="PS51510">
    <property type="entry name" value="PHOSPHAGEN_KINASE_C"/>
    <property type="match status" value="1"/>
</dbReference>
<dbReference type="AlphaFoldDB" id="A0A1L9BEE1"/>
<evidence type="ECO:0000256" key="5">
    <source>
        <dbReference type="PROSITE-ProRule" id="PRU00843"/>
    </source>
</evidence>
<dbReference type="GO" id="GO:0046314">
    <property type="term" value="P:phosphocreatine biosynthetic process"/>
    <property type="evidence" value="ECO:0007669"/>
    <property type="project" value="InterPro"/>
</dbReference>
<sequence length="195" mass="22111">MTAEACQQLVDDHCLFKQGDRFLESAGANRDWPENRGIYHSPDKEFMVWVGEEDALRVISMQRGADINQAFTRLKAALDQLGHELEFAFDWRLGFLTTCPTNLGTAMRASVHIKIPLLSQYAGFERLCDDLGLSIRGTHGEHSEPIDGIHDISNKHRLGVTERDIYRKLHDGVKRLIELESQLMENPGLRLGDIL</sequence>
<keyword evidence="2 5" id="KW-0547">Nucleotide-binding</keyword>
<dbReference type="Pfam" id="PF00217">
    <property type="entry name" value="ATP-gua_Ptrans"/>
    <property type="match status" value="1"/>
</dbReference>
<dbReference type="PANTHER" id="PTHR11547:SF38">
    <property type="entry name" value="ARGININE KINASE 1-RELATED"/>
    <property type="match status" value="1"/>
</dbReference>
<evidence type="ECO:0000313" key="8">
    <source>
        <dbReference type="EMBL" id="OJH40624.1"/>
    </source>
</evidence>
<feature type="binding site" evidence="5">
    <location>
        <position position="13"/>
    </location>
    <ligand>
        <name>ATP</name>
        <dbReference type="ChEBI" id="CHEBI:30616"/>
    </ligand>
</feature>
<dbReference type="PROSITE" id="PS00112">
    <property type="entry name" value="PHOSPHAGEN_KINASE"/>
    <property type="match status" value="1"/>
</dbReference>
<comment type="caution">
    <text evidence="5">Lacks conserved residue(s) required for the propagation of feature annotation.</text>
</comment>
<evidence type="ECO:0000256" key="6">
    <source>
        <dbReference type="RuleBase" id="RU000505"/>
    </source>
</evidence>
<accession>A0A1L9BEE1</accession>
<evidence type="ECO:0000256" key="3">
    <source>
        <dbReference type="ARBA" id="ARBA00022777"/>
    </source>
</evidence>
<dbReference type="InterPro" id="IPR000749">
    <property type="entry name" value="ATP-guanido_PTrfase"/>
</dbReference>
<evidence type="ECO:0000256" key="2">
    <source>
        <dbReference type="ARBA" id="ARBA00022741"/>
    </source>
</evidence>
<protein>
    <recommendedName>
        <fullName evidence="7">Phosphagen kinase C-terminal domain-containing protein</fullName>
    </recommendedName>
</protein>
<evidence type="ECO:0000256" key="4">
    <source>
        <dbReference type="ARBA" id="ARBA00022840"/>
    </source>
</evidence>
<dbReference type="Gene3D" id="3.30.590.10">
    <property type="entry name" value="Glutamine synthetase/guanido kinase, catalytic domain"/>
    <property type="match status" value="1"/>
</dbReference>
<gene>
    <name evidence="8" type="ORF">BON30_06640</name>
</gene>
<keyword evidence="1 5" id="KW-0808">Transferase</keyword>
<evidence type="ECO:0000313" key="9">
    <source>
        <dbReference type="Proteomes" id="UP000182229"/>
    </source>
</evidence>
<dbReference type="GO" id="GO:0005524">
    <property type="term" value="F:ATP binding"/>
    <property type="evidence" value="ECO:0007669"/>
    <property type="project" value="UniProtKB-UniRule"/>
</dbReference>
<dbReference type="InterPro" id="IPR022414">
    <property type="entry name" value="ATP-guanido_PTrfase_cat"/>
</dbReference>
<feature type="binding site" evidence="5">
    <location>
        <begin position="136"/>
        <end position="141"/>
    </location>
    <ligand>
        <name>ATP</name>
        <dbReference type="ChEBI" id="CHEBI:30616"/>
    </ligand>
</feature>
<evidence type="ECO:0000259" key="7">
    <source>
        <dbReference type="PROSITE" id="PS51510"/>
    </source>
</evidence>
<dbReference type="InterPro" id="IPR022415">
    <property type="entry name" value="ATP-guanido_PTrfase_AS"/>
</dbReference>
<comment type="similarity">
    <text evidence="5 6">Belongs to the ATP:guanido phosphotransferase family.</text>
</comment>
<dbReference type="STRING" id="83449.BON30_06640"/>
<dbReference type="Proteomes" id="UP000182229">
    <property type="component" value="Unassembled WGS sequence"/>
</dbReference>
<proteinExistence type="inferred from homology"/>
<reference evidence="9" key="1">
    <citation type="submission" date="2016-11" db="EMBL/GenBank/DDBJ databases">
        <authorList>
            <person name="Shukria A."/>
            <person name="Stevens D.C."/>
        </authorList>
    </citation>
    <scope>NUCLEOTIDE SEQUENCE [LARGE SCALE GENOMIC DNA]</scope>
    <source>
        <strain evidence="9">Cbfe23</strain>
    </source>
</reference>
<organism evidence="8 9">
    <name type="scientific">Cystobacter ferrugineus</name>
    <dbReference type="NCBI Taxonomy" id="83449"/>
    <lineage>
        <taxon>Bacteria</taxon>
        <taxon>Pseudomonadati</taxon>
        <taxon>Myxococcota</taxon>
        <taxon>Myxococcia</taxon>
        <taxon>Myxococcales</taxon>
        <taxon>Cystobacterineae</taxon>
        <taxon>Archangiaceae</taxon>
        <taxon>Cystobacter</taxon>
    </lineage>
</organism>
<dbReference type="GO" id="GO:0005615">
    <property type="term" value="C:extracellular space"/>
    <property type="evidence" value="ECO:0007669"/>
    <property type="project" value="TreeGrafter"/>
</dbReference>
<keyword evidence="4 5" id="KW-0067">ATP-binding</keyword>
<keyword evidence="9" id="KW-1185">Reference proteome</keyword>
<name>A0A1L9BEE1_9BACT</name>
<feature type="binding site" evidence="5">
    <location>
        <position position="57"/>
    </location>
    <ligand>
        <name>ATP</name>
        <dbReference type="ChEBI" id="CHEBI:30616"/>
    </ligand>
</feature>
<dbReference type="InterPro" id="IPR014746">
    <property type="entry name" value="Gln_synth/guanido_kin_cat_dom"/>
</dbReference>
<comment type="caution">
    <text evidence="8">The sequence shown here is derived from an EMBL/GenBank/DDBJ whole genome shotgun (WGS) entry which is preliminary data.</text>
</comment>
<dbReference type="EMBL" id="MPIN01000002">
    <property type="protein sequence ID" value="OJH40624.1"/>
    <property type="molecule type" value="Genomic_DNA"/>
</dbReference>
<dbReference type="GO" id="GO:0004111">
    <property type="term" value="F:creatine kinase activity"/>
    <property type="evidence" value="ECO:0007669"/>
    <property type="project" value="InterPro"/>
</dbReference>
<dbReference type="PANTHER" id="PTHR11547">
    <property type="entry name" value="ARGININE OR CREATINE KINASE"/>
    <property type="match status" value="1"/>
</dbReference>
<evidence type="ECO:0000256" key="1">
    <source>
        <dbReference type="ARBA" id="ARBA00022679"/>
    </source>
</evidence>
<dbReference type="SUPFAM" id="SSF55931">
    <property type="entry name" value="Glutamine synthetase/guanido kinase"/>
    <property type="match status" value="1"/>
</dbReference>
<feature type="binding site" evidence="5">
    <location>
        <begin position="108"/>
        <end position="112"/>
    </location>
    <ligand>
        <name>ATP</name>
        <dbReference type="ChEBI" id="CHEBI:30616"/>
    </ligand>
</feature>
<feature type="domain" description="Phosphagen kinase C-terminal" evidence="7">
    <location>
        <begin position="1"/>
        <end position="183"/>
    </location>
</feature>